<evidence type="ECO:0000256" key="2">
    <source>
        <dbReference type="ARBA" id="ARBA00022487"/>
    </source>
</evidence>
<dbReference type="PRINTS" id="PR00878">
    <property type="entry name" value="CHOLNESTRASE"/>
</dbReference>
<dbReference type="InterPro" id="IPR000997">
    <property type="entry name" value="Cholinesterase"/>
</dbReference>
<evidence type="ECO:0000313" key="7">
    <source>
        <dbReference type="Proteomes" id="UP000281553"/>
    </source>
</evidence>
<accession>A0A3P7QS62</accession>
<dbReference type="InterPro" id="IPR050654">
    <property type="entry name" value="AChE-related_enzymes"/>
</dbReference>
<dbReference type="PANTHER" id="PTHR43918:SF4">
    <property type="entry name" value="CARBOXYLIC ESTER HYDROLASE"/>
    <property type="match status" value="1"/>
</dbReference>
<dbReference type="Proteomes" id="UP000281553">
    <property type="component" value="Unassembled WGS sequence"/>
</dbReference>
<dbReference type="InterPro" id="IPR002018">
    <property type="entry name" value="CarbesteraseB"/>
</dbReference>
<keyword evidence="4" id="KW-1015">Disulfide bond</keyword>
<dbReference type="GO" id="GO:0004104">
    <property type="term" value="F:cholinesterase activity"/>
    <property type="evidence" value="ECO:0007669"/>
    <property type="project" value="InterPro"/>
</dbReference>
<evidence type="ECO:0000259" key="5">
    <source>
        <dbReference type="Pfam" id="PF00135"/>
    </source>
</evidence>
<sequence length="407" mass="45790">MWFKNTEMDEDCLTLNVWKPTVAKNLSVMVWIHGGGVNSGSANFDEYDGRFLAGREQVVVVSMQYRVGPLGFLCLKKAMRNKTHMGNNIPLAACKTGLEDQRMALEWVRDHISAFGGDPNKATLFGESAGNASVSLHYLSNGSRPLFPQMIMQSASAFNRWALITPAEAHERSEVFSKSLGCFNMSQAEQVKCLQMVTPEALIKNVTAVYTARAKRRAARLGKLFGGCNMSDYETSAIYASFEFAPTLSNSRYEIFRLFTGKFTSEQNLKHPFTTVMATAYGLSSQGLRQLTNSSTGLEIGDFKTHDPEKFMRQLDAIAGDIGFTCGTQKFAQYISYSDVFSYVFTHKTKNNGFPQWTGTLHGYEIDYVFGMPFSGLFQNNFYRYTYEEEQLSKIVMIYWANFAKHV</sequence>
<evidence type="ECO:0000256" key="1">
    <source>
        <dbReference type="ARBA" id="ARBA00005964"/>
    </source>
</evidence>
<organism evidence="6 7">
    <name type="scientific">Dibothriocephalus latus</name>
    <name type="common">Fish tapeworm</name>
    <name type="synonym">Diphyllobothrium latum</name>
    <dbReference type="NCBI Taxonomy" id="60516"/>
    <lineage>
        <taxon>Eukaryota</taxon>
        <taxon>Metazoa</taxon>
        <taxon>Spiralia</taxon>
        <taxon>Lophotrochozoa</taxon>
        <taxon>Platyhelminthes</taxon>
        <taxon>Cestoda</taxon>
        <taxon>Eucestoda</taxon>
        <taxon>Diphyllobothriidea</taxon>
        <taxon>Diphyllobothriidae</taxon>
        <taxon>Dibothriocephalus</taxon>
    </lineage>
</organism>
<dbReference type="EMBL" id="UYRU01085696">
    <property type="protein sequence ID" value="VDN34662.1"/>
    <property type="molecule type" value="Genomic_DNA"/>
</dbReference>
<evidence type="ECO:0000313" key="6">
    <source>
        <dbReference type="EMBL" id="VDN34662.1"/>
    </source>
</evidence>
<dbReference type="OrthoDB" id="408631at2759"/>
<dbReference type="PROSITE" id="PS00941">
    <property type="entry name" value="CARBOXYLESTERASE_B_2"/>
    <property type="match status" value="1"/>
</dbReference>
<keyword evidence="3" id="KW-0378">Hydrolase</keyword>
<gene>
    <name evidence="6" type="ORF">DILT_LOCUS16567</name>
</gene>
<evidence type="ECO:0000256" key="4">
    <source>
        <dbReference type="ARBA" id="ARBA00023157"/>
    </source>
</evidence>
<dbReference type="Gene3D" id="3.40.50.1820">
    <property type="entry name" value="alpha/beta hydrolase"/>
    <property type="match status" value="1"/>
</dbReference>
<dbReference type="AlphaFoldDB" id="A0A3P7QS62"/>
<protein>
    <recommendedName>
        <fullName evidence="5">Carboxylesterase type B domain-containing protein</fullName>
    </recommendedName>
</protein>
<evidence type="ECO:0000256" key="3">
    <source>
        <dbReference type="ARBA" id="ARBA00022801"/>
    </source>
</evidence>
<dbReference type="PANTHER" id="PTHR43918">
    <property type="entry name" value="ACETYLCHOLINESTERASE"/>
    <property type="match status" value="1"/>
</dbReference>
<dbReference type="InterPro" id="IPR029058">
    <property type="entry name" value="AB_hydrolase_fold"/>
</dbReference>
<reference evidence="6 7" key="1">
    <citation type="submission" date="2018-11" db="EMBL/GenBank/DDBJ databases">
        <authorList>
            <consortium name="Pathogen Informatics"/>
        </authorList>
    </citation>
    <scope>NUCLEOTIDE SEQUENCE [LARGE SCALE GENOMIC DNA]</scope>
</reference>
<feature type="domain" description="Carboxylesterase type B" evidence="5">
    <location>
        <begin position="5"/>
        <end position="406"/>
    </location>
</feature>
<comment type="similarity">
    <text evidence="1">Belongs to the type-B carboxylesterase/lipase family.</text>
</comment>
<name>A0A3P7QS62_DIBLA</name>
<dbReference type="InterPro" id="IPR019819">
    <property type="entry name" value="Carboxylesterase_B_CS"/>
</dbReference>
<proteinExistence type="inferred from homology"/>
<keyword evidence="2" id="KW-0719">Serine esterase</keyword>
<dbReference type="SUPFAM" id="SSF53474">
    <property type="entry name" value="alpha/beta-Hydrolases"/>
    <property type="match status" value="1"/>
</dbReference>
<keyword evidence="7" id="KW-1185">Reference proteome</keyword>
<dbReference type="Pfam" id="PF00135">
    <property type="entry name" value="COesterase"/>
    <property type="match status" value="1"/>
</dbReference>